<evidence type="ECO:0000313" key="10">
    <source>
        <dbReference type="Proteomes" id="UP000830375"/>
    </source>
</evidence>
<feature type="region of interest" description="Disordered" evidence="7">
    <location>
        <begin position="508"/>
        <end position="551"/>
    </location>
</feature>
<feature type="repeat" description="ANK" evidence="6">
    <location>
        <begin position="271"/>
        <end position="303"/>
    </location>
</feature>
<dbReference type="PROSITE" id="PS52003">
    <property type="entry name" value="OCA"/>
    <property type="match status" value="1"/>
</dbReference>
<organism evidence="9 10">
    <name type="scientific">Labeo rohita</name>
    <name type="common">Indian major carp</name>
    <name type="synonym">Cyprinus rohita</name>
    <dbReference type="NCBI Taxonomy" id="84645"/>
    <lineage>
        <taxon>Eukaryota</taxon>
        <taxon>Metazoa</taxon>
        <taxon>Chordata</taxon>
        <taxon>Craniata</taxon>
        <taxon>Vertebrata</taxon>
        <taxon>Euteleostomi</taxon>
        <taxon>Actinopterygii</taxon>
        <taxon>Neopterygii</taxon>
        <taxon>Teleostei</taxon>
        <taxon>Ostariophysi</taxon>
        <taxon>Cypriniformes</taxon>
        <taxon>Cyprinidae</taxon>
        <taxon>Labeoninae</taxon>
        <taxon>Labeonini</taxon>
        <taxon>Labeo</taxon>
    </lineage>
</organism>
<dbReference type="Gene3D" id="1.25.40.20">
    <property type="entry name" value="Ankyrin repeat-containing domain"/>
    <property type="match status" value="2"/>
</dbReference>
<keyword evidence="5" id="KW-0804">Transcription</keyword>
<dbReference type="Proteomes" id="UP000830375">
    <property type="component" value="Unassembled WGS sequence"/>
</dbReference>
<dbReference type="EMBL" id="JACTAM010000001">
    <property type="protein sequence ID" value="KAI2668859.1"/>
    <property type="molecule type" value="Genomic_DNA"/>
</dbReference>
<dbReference type="PANTHER" id="PTHR24124:SF5">
    <property type="entry name" value="NF-KAPPA-B INHIBITOR ZETA"/>
    <property type="match status" value="1"/>
</dbReference>
<evidence type="ECO:0000256" key="3">
    <source>
        <dbReference type="ARBA" id="ARBA00023043"/>
    </source>
</evidence>
<reference evidence="9 10" key="1">
    <citation type="submission" date="2022-01" db="EMBL/GenBank/DDBJ databases">
        <title>A high-quality chromosome-level genome assembly of rohu carp, Labeo rohita.</title>
        <authorList>
            <person name="Arick M.A. II"/>
            <person name="Hsu C.-Y."/>
            <person name="Magbanua Z."/>
            <person name="Pechanova O."/>
            <person name="Grover C."/>
            <person name="Miller E."/>
            <person name="Thrash A."/>
            <person name="Ezzel L."/>
            <person name="Alam S."/>
            <person name="Benzie J."/>
            <person name="Hamilton M."/>
            <person name="Karsi A."/>
            <person name="Lawrence M.L."/>
            <person name="Peterson D.G."/>
        </authorList>
    </citation>
    <scope>NUCLEOTIDE SEQUENCE [LARGE SCALE GENOMIC DNA]</scope>
    <source>
        <strain evidence="10">BAU-BD-2019</strain>
        <tissue evidence="9">Blood</tissue>
    </source>
</reference>
<keyword evidence="4" id="KW-0010">Activator</keyword>
<evidence type="ECO:0000259" key="8">
    <source>
        <dbReference type="PROSITE" id="PS52003"/>
    </source>
</evidence>
<feature type="domain" description="OCA" evidence="8">
    <location>
        <begin position="74"/>
        <end position="96"/>
    </location>
</feature>
<evidence type="ECO:0000256" key="6">
    <source>
        <dbReference type="PROSITE-ProRule" id="PRU00023"/>
    </source>
</evidence>
<evidence type="ECO:0000256" key="7">
    <source>
        <dbReference type="SAM" id="MobiDB-lite"/>
    </source>
</evidence>
<dbReference type="InterPro" id="IPR036770">
    <property type="entry name" value="Ankyrin_rpt-contain_sf"/>
</dbReference>
<dbReference type="SMART" id="SM00248">
    <property type="entry name" value="ANK"/>
    <property type="match status" value="6"/>
</dbReference>
<evidence type="ECO:0000256" key="2">
    <source>
        <dbReference type="ARBA" id="ARBA00023015"/>
    </source>
</evidence>
<feature type="region of interest" description="Disordered" evidence="7">
    <location>
        <begin position="38"/>
        <end position="77"/>
    </location>
</feature>
<feature type="repeat" description="ANK" evidence="6">
    <location>
        <begin position="476"/>
        <end position="512"/>
    </location>
</feature>
<evidence type="ECO:0000256" key="4">
    <source>
        <dbReference type="ARBA" id="ARBA00023159"/>
    </source>
</evidence>
<feature type="compositionally biased region" description="Polar residues" evidence="7">
    <location>
        <begin position="38"/>
        <end position="64"/>
    </location>
</feature>
<dbReference type="PANTHER" id="PTHR24124">
    <property type="entry name" value="ANKYRIN REPEAT FAMILY A"/>
    <property type="match status" value="1"/>
</dbReference>
<evidence type="ECO:0000313" key="9">
    <source>
        <dbReference type="EMBL" id="KAI2668859.1"/>
    </source>
</evidence>
<dbReference type="SUPFAM" id="SSF48403">
    <property type="entry name" value="Ankyrin repeat"/>
    <property type="match status" value="1"/>
</dbReference>
<sequence>MIIDRVSEGFAGVLDRDSDVMTSPVHLLSFYGCPSPTDASLSAGSPNSDSDQSWSNAGSPQNGVNVEAHSARKPSRYQGVRVKNTVKELIMQKRHYDIQAQQYQSEDECPAIFHALQRTKMEAENLCVSPVKRLRAADSDILNTQHHVLNRLFCVSQSLCSHGENVFCDIEMLEDIGDVLFKERLSIDSVTVRGCPAPPRDLYADARSPVYAGCHPLPSAENTYLSSAPPHASGLGTTAAPPVSFFQWQIQHEEEKLAALSHVELTTRDGDGDTFLHIAVAQGRRALAYVLARKMAAIGMLDMKEHNNQSAFQVSVAADQHLIAQDLLLLGAEMNTVDCWGRSPLHVCAEKGHASTLQAIQKSMQTSGRQVNVEVVNYDGLTPLHVAVLSHNAAVQELYGHGTPPSAQSLALLQKRKLLGECVSTLLQMGASLEAKDRKSGRTALHMAAEEANVELLRLFLDQSNYYSVINVKAFNGNTALHMASALQGRLAQVDAVRLLLRRGADPSAKNLENEQPAQLVPDGPLGDQPAVPSLTGASDPERQRSAIPPVSDRPVLPFRIAVSQAVRSVYRFICRFGQMSVVSMKQFYHCSLLSSRRHRKVRATVQRSYLTLEEETNVMRKLGRIIQRVVINENVVEEKEGRQSLD</sequence>
<keyword evidence="1" id="KW-0677">Repeat</keyword>
<dbReference type="PROSITE" id="PS51257">
    <property type="entry name" value="PROKAR_LIPOPROTEIN"/>
    <property type="match status" value="1"/>
</dbReference>
<proteinExistence type="predicted"/>
<comment type="caution">
    <text evidence="9">The sequence shown here is derived from an EMBL/GenBank/DDBJ whole genome shotgun (WGS) entry which is preliminary data.</text>
</comment>
<dbReference type="InterPro" id="IPR002110">
    <property type="entry name" value="Ankyrin_rpt"/>
</dbReference>
<dbReference type="PRINTS" id="PR01415">
    <property type="entry name" value="ANKYRIN"/>
</dbReference>
<keyword evidence="10" id="KW-1185">Reference proteome</keyword>
<name>A0ABQ8N180_LABRO</name>
<gene>
    <name evidence="9" type="ORF">H4Q32_005676</name>
</gene>
<feature type="repeat" description="ANK" evidence="6">
    <location>
        <begin position="440"/>
        <end position="472"/>
    </location>
</feature>
<dbReference type="PROSITE" id="PS50088">
    <property type="entry name" value="ANK_REPEAT"/>
    <property type="match status" value="3"/>
</dbReference>
<protein>
    <submittedName>
        <fullName evidence="9">NF-kappa-B inhibitor zeta</fullName>
    </submittedName>
</protein>
<dbReference type="PROSITE" id="PS50297">
    <property type="entry name" value="ANK_REP_REGION"/>
    <property type="match status" value="2"/>
</dbReference>
<keyword evidence="2" id="KW-0805">Transcription regulation</keyword>
<accession>A0ABQ8N180</accession>
<evidence type="ECO:0000256" key="1">
    <source>
        <dbReference type="ARBA" id="ARBA00022737"/>
    </source>
</evidence>
<evidence type="ECO:0000256" key="5">
    <source>
        <dbReference type="ARBA" id="ARBA00023163"/>
    </source>
</evidence>
<dbReference type="InterPro" id="IPR047571">
    <property type="entry name" value="OCA"/>
</dbReference>
<dbReference type="Pfam" id="PF12796">
    <property type="entry name" value="Ank_2"/>
    <property type="match status" value="2"/>
</dbReference>
<keyword evidence="3 6" id="KW-0040">ANK repeat</keyword>